<sequence>MVGVQNGSSSTNGTSEYGMYLANLLRSYHALRVGTLTKFVLFFIFTAVYIYIAVNSMPTRSLKRVASTRNKNITSKIMNRIEEQGIDLYAIEEEMAARRDRVFSVCQRMSTEKPPPNTWEFVVDAHHSIVWCKVLKAASSTWINYFNILGGFDEAFIRMTKQKPWALLRTKFPKPTTSQLMRALRSSLSFMIVRDPLERLLSIYYTIVAPSNHRHYQQLKQKNQKGQ</sequence>
<reference evidence="10" key="2">
    <citation type="submission" date="2014-07" db="EMBL/GenBank/DDBJ databases">
        <authorList>
            <person name="Hull J."/>
        </authorList>
    </citation>
    <scope>NUCLEOTIDE SEQUENCE</scope>
</reference>
<dbReference type="GO" id="GO:0000139">
    <property type="term" value="C:Golgi membrane"/>
    <property type="evidence" value="ECO:0007669"/>
    <property type="project" value="UniProtKB-SubCell"/>
</dbReference>
<name>A0A0A9WPF8_LYGHE</name>
<dbReference type="PANTHER" id="PTHR12137:SF63">
    <property type="entry name" value="CARBOHYDRATE SULFOTRANSFERASE"/>
    <property type="match status" value="1"/>
</dbReference>
<dbReference type="InterPro" id="IPR018011">
    <property type="entry name" value="Carb_sulfotrans_8-10"/>
</dbReference>
<evidence type="ECO:0000256" key="7">
    <source>
        <dbReference type="ARBA" id="ARBA00023136"/>
    </source>
</evidence>
<dbReference type="Pfam" id="PF03567">
    <property type="entry name" value="Sulfotransfer_2"/>
    <property type="match status" value="1"/>
</dbReference>
<reference evidence="10" key="1">
    <citation type="journal article" date="2014" name="PLoS ONE">
        <title>Transcriptome-Based Identification of ABC Transporters in the Western Tarnished Plant Bug Lygus hesperus.</title>
        <authorList>
            <person name="Hull J.J."/>
            <person name="Chaney K."/>
            <person name="Geib S.M."/>
            <person name="Fabrick J.A."/>
            <person name="Brent C.S."/>
            <person name="Walsh D."/>
            <person name="Lavine L.C."/>
        </authorList>
    </citation>
    <scope>NUCLEOTIDE SEQUENCE</scope>
</reference>
<dbReference type="GO" id="GO:0008146">
    <property type="term" value="F:sulfotransferase activity"/>
    <property type="evidence" value="ECO:0007669"/>
    <property type="project" value="InterPro"/>
</dbReference>
<evidence type="ECO:0000256" key="8">
    <source>
        <dbReference type="ARBA" id="ARBA00023180"/>
    </source>
</evidence>
<dbReference type="Gene3D" id="3.40.50.300">
    <property type="entry name" value="P-loop containing nucleotide triphosphate hydrolases"/>
    <property type="match status" value="1"/>
</dbReference>
<evidence type="ECO:0000256" key="3">
    <source>
        <dbReference type="ARBA" id="ARBA00022679"/>
    </source>
</evidence>
<dbReference type="InterPro" id="IPR005331">
    <property type="entry name" value="Sulfotransferase"/>
</dbReference>
<dbReference type="PANTHER" id="PTHR12137">
    <property type="entry name" value="CARBOHYDRATE SULFOTRANSFERASE"/>
    <property type="match status" value="1"/>
</dbReference>
<keyword evidence="4 9" id="KW-0812">Transmembrane</keyword>
<keyword evidence="7 9" id="KW-0472">Membrane</keyword>
<gene>
    <name evidence="10" type="primary">CHST13</name>
    <name evidence="10" type="ORF">CM83_25775</name>
</gene>
<keyword evidence="5 9" id="KW-1133">Transmembrane helix</keyword>
<evidence type="ECO:0000256" key="4">
    <source>
        <dbReference type="ARBA" id="ARBA00022692"/>
    </source>
</evidence>
<feature type="transmembrane region" description="Helical" evidence="9">
    <location>
        <begin position="36"/>
        <end position="54"/>
    </location>
</feature>
<dbReference type="GO" id="GO:0016051">
    <property type="term" value="P:carbohydrate biosynthetic process"/>
    <property type="evidence" value="ECO:0007669"/>
    <property type="project" value="InterPro"/>
</dbReference>
<dbReference type="EC" id="2.8.2.-" evidence="9"/>
<organism evidence="10">
    <name type="scientific">Lygus hesperus</name>
    <name type="common">Western plant bug</name>
    <dbReference type="NCBI Taxonomy" id="30085"/>
    <lineage>
        <taxon>Eukaryota</taxon>
        <taxon>Metazoa</taxon>
        <taxon>Ecdysozoa</taxon>
        <taxon>Arthropoda</taxon>
        <taxon>Hexapoda</taxon>
        <taxon>Insecta</taxon>
        <taxon>Pterygota</taxon>
        <taxon>Neoptera</taxon>
        <taxon>Paraneoptera</taxon>
        <taxon>Hemiptera</taxon>
        <taxon>Heteroptera</taxon>
        <taxon>Panheteroptera</taxon>
        <taxon>Cimicomorpha</taxon>
        <taxon>Miridae</taxon>
        <taxon>Mirini</taxon>
        <taxon>Lygus</taxon>
    </lineage>
</organism>
<evidence type="ECO:0000256" key="5">
    <source>
        <dbReference type="ARBA" id="ARBA00022989"/>
    </source>
</evidence>
<evidence type="ECO:0000256" key="2">
    <source>
        <dbReference type="ARBA" id="ARBA00006339"/>
    </source>
</evidence>
<keyword evidence="3 9" id="KW-0808">Transferase</keyword>
<keyword evidence="9" id="KW-0735">Signal-anchor</keyword>
<keyword evidence="6 9" id="KW-0333">Golgi apparatus</keyword>
<keyword evidence="8 9" id="KW-0325">Glycoprotein</keyword>
<keyword evidence="9" id="KW-0119">Carbohydrate metabolism</keyword>
<evidence type="ECO:0000256" key="9">
    <source>
        <dbReference type="RuleBase" id="RU364020"/>
    </source>
</evidence>
<dbReference type="InterPro" id="IPR027417">
    <property type="entry name" value="P-loop_NTPase"/>
</dbReference>
<comment type="similarity">
    <text evidence="2 9">Belongs to the sulfotransferase 2 family.</text>
</comment>
<protein>
    <recommendedName>
        <fullName evidence="9">Carbohydrate sulfotransferase</fullName>
        <ecNumber evidence="9">2.8.2.-</ecNumber>
    </recommendedName>
</protein>
<evidence type="ECO:0000256" key="6">
    <source>
        <dbReference type="ARBA" id="ARBA00023034"/>
    </source>
</evidence>
<accession>A0A0A9WPF8</accession>
<evidence type="ECO:0000256" key="1">
    <source>
        <dbReference type="ARBA" id="ARBA00004323"/>
    </source>
</evidence>
<proteinExistence type="inferred from homology"/>
<dbReference type="AlphaFoldDB" id="A0A0A9WPF8"/>
<comment type="subcellular location">
    <subcellularLocation>
        <location evidence="1 9">Golgi apparatus membrane</location>
        <topology evidence="1 9">Single-pass type II membrane protein</topology>
    </subcellularLocation>
</comment>
<dbReference type="EMBL" id="GBHO01036874">
    <property type="protein sequence ID" value="JAG06730.1"/>
    <property type="molecule type" value="Transcribed_RNA"/>
</dbReference>
<evidence type="ECO:0000313" key="10">
    <source>
        <dbReference type="EMBL" id="JAG06730.1"/>
    </source>
</evidence>